<dbReference type="Pfam" id="PF12009">
    <property type="entry name" value="Telomerase_RBD"/>
    <property type="match status" value="1"/>
</dbReference>
<evidence type="ECO:0000256" key="4">
    <source>
        <dbReference type="ARBA" id="ARBA00022454"/>
    </source>
</evidence>
<reference evidence="17" key="1">
    <citation type="submission" date="2022-04" db="UniProtKB">
        <authorList>
            <consortium name="RefSeq"/>
        </authorList>
    </citation>
    <scope>IDENTIFICATION</scope>
</reference>
<dbReference type="RefSeq" id="XP_010905442.1">
    <property type="nucleotide sequence ID" value="XM_010907140.2"/>
</dbReference>
<dbReference type="Proteomes" id="UP000504607">
    <property type="component" value="Unplaced"/>
</dbReference>
<accession>A0A6I9Q9H4</accession>
<keyword evidence="8 13" id="KW-0460">Magnesium</keyword>
<evidence type="ECO:0000259" key="14">
    <source>
        <dbReference type="PROSITE" id="PS50878"/>
    </source>
</evidence>
<dbReference type="Pfam" id="PF21399">
    <property type="entry name" value="TERT_C"/>
    <property type="match status" value="1"/>
</dbReference>
<evidence type="ECO:0000313" key="16">
    <source>
        <dbReference type="RefSeq" id="XP_010905441.1"/>
    </source>
</evidence>
<dbReference type="GO" id="GO:0042162">
    <property type="term" value="F:telomeric DNA binding"/>
    <property type="evidence" value="ECO:0007669"/>
    <property type="project" value="TreeGrafter"/>
</dbReference>
<evidence type="ECO:0000256" key="6">
    <source>
        <dbReference type="ARBA" id="ARBA00022695"/>
    </source>
</evidence>
<dbReference type="KEGG" id="egu:105032643"/>
<dbReference type="GO" id="GO:0003720">
    <property type="term" value="F:telomerase activity"/>
    <property type="evidence" value="ECO:0007669"/>
    <property type="project" value="InterPro"/>
</dbReference>
<evidence type="ECO:0000256" key="10">
    <source>
        <dbReference type="ARBA" id="ARBA00022918"/>
    </source>
</evidence>
<dbReference type="OrthoDB" id="289721at2759"/>
<keyword evidence="7 13" id="KW-0479">Metal-binding</keyword>
<keyword evidence="9 13" id="KW-0779">Telomere</keyword>
<sequence>MVRRKRRRVPEALRRAYGDRARPLEEIILSLLPHPPLLSPSQCRCGGRRCLGCGGSGYLLRRDDPPDYRNLLVRAVCVVPSGAPAPPVVYSSDPPLPQRRIVANTMELIIEKPQEFTNVLCSNYDKQSCFSPSGEFLCTCAWDLLLTRIGSPLMVFLLQFSSIFVPVANKNHYQVTGTPLNRILQSPESLHTASMLKKQQSLCLKNKSNLHSLGPKLKRRRDDLEKGPTMNFFPFVLQPRNSLGVDYLGSDCHGIIVAKQKRHANRSQRTSRQTNVQCILGDQTAGITTDINIFSTKTQHRSNTDLHLHSEEFIRQHSCNVMGQTSALEQKKSTCSLKNCTKSGKAIKAENFFSSHAKVMHHKQEVVSCSQKKCSAVDSNIVDAFKNSSLHGFSNAPIKHRRLFSWQRHRKHKVSCSGENLLMGNNGGPSGMNLKQNSNADCSHQPVESAVPFIYDIASELCDVKDQELASFPASVVMEDAEAINNLNSHCVCYEEVYQGDSPSAENNHHLPRAMSEDKCKKESHAESPPIELLSNYIGSFKNQHVLNYHSDKIASQCFSCLMLQASPKVAVGTQIKRKYVFYNTFSSYSVFPRNYILTRLKPNNYGAISLMKHIFGFHNEHLNLLTCISCNGFSAIESKCLYHSLLGSLKAVIQNAQRCQHKRLLLKHCPVTTFRQHNKDENGSASEVGKGTFSSGTMFKKIYSRLQCPSSDMHHENSEQREWPLENLLKVFDLKFDPIESYCRHQEVVSFVWAVARSIVPPFLLGNSSTWRSLRKNISKFVRLRRFENFQLKQCIHGLKTSCFPFLSKVRDSHCCNKKTEFRFGNSEILKKEVGKPSDIMILHDNFFLCWIYWFFSYMVVPIISANFYVTERESRKNDVFYYPKPVWRILTKRSTSHLNDQNYSLLDPASFEHIMRRRSFGFSKVRYVPKAISVRPLANLRAPCKVRFPNHGASLRHTAMEEKPGMNHKLMSARRSKPVYYKSVNSALRELHMILKIIKLEHPQLIGSSVFDYNDVYRKVHQFLCKVKNRSTRMPGVFIVVADVLKAFDSIDLDMLIRIMRDVIKDDEYILRKHARVVCKKKSIRTLYDQVSCDFYTNDNSCSNSEPSIQLSSSNSIFIDQGIFKRIKKKELCSLLGEHLKRNVLQVGQNFYLQKVGISQGSLLSSLLCSFYYGHMERNVIFPYIEKAHRPLNVNSMVDENAFHGIKPVKDGVTFLGQSSTDDLGKECGMIIDKWRWCCNGHAANVGVPGANNENSSLLPHNLLLRFTDDIIFISTSKEQASNFFYRLRRGFREYNCYMNNNKFGVNFDLGENKHLVNRVYTGEDGISFLPWSGLLLNCCSLEIQADYTRYFGTTINSTITVNARAKPMHHLKAKLCDHVRIKCHPILYDSNINSPAIVRLNAYQAFLLGAMKFHCYVVSISDIINPSASCLLKIIEWSFSYMYKFIKKRMYDMKLCFNIHPVLLLKKTETIWLGLSAYIRVLKKKQSRHKELLSLLRTRIATYGGMDKASSHLRYAVDDSHSSLFWKMKF</sequence>
<comment type="function">
    <text evidence="13">Telomerase is a ribonucleoprotein enzyme essential for the replication of chromosome termini in most eukaryotes. It elongates telomeres. It is a reverse transcriptase that adds simple sequence repeats to chromosome ends by copying a template sequence within the RNA component of the enzyme.</text>
</comment>
<dbReference type="GO" id="GO:0007004">
    <property type="term" value="P:telomere maintenance via telomerase"/>
    <property type="evidence" value="ECO:0007669"/>
    <property type="project" value="TreeGrafter"/>
</dbReference>
<protein>
    <recommendedName>
        <fullName evidence="3 13">Telomerase reverse transcriptase</fullName>
        <ecNumber evidence="2 13">2.7.7.49</ecNumber>
    </recommendedName>
    <alternativeName>
        <fullName evidence="13">Telomerase catalytic subunit</fullName>
    </alternativeName>
</protein>
<evidence type="ECO:0000256" key="7">
    <source>
        <dbReference type="ARBA" id="ARBA00022723"/>
    </source>
</evidence>
<evidence type="ECO:0000256" key="9">
    <source>
        <dbReference type="ARBA" id="ARBA00022895"/>
    </source>
</evidence>
<dbReference type="InterPro" id="IPR003545">
    <property type="entry name" value="Telomerase_RT"/>
</dbReference>
<dbReference type="PANTHER" id="PTHR12066">
    <property type="entry name" value="TELOMERASE REVERSE TRANSCRIPTASE"/>
    <property type="match status" value="1"/>
</dbReference>
<dbReference type="GO" id="GO:0046872">
    <property type="term" value="F:metal ion binding"/>
    <property type="evidence" value="ECO:0007669"/>
    <property type="project" value="UniProtKB-KW"/>
</dbReference>
<dbReference type="GO" id="GO:0000781">
    <property type="term" value="C:chromosome, telomeric region"/>
    <property type="evidence" value="ECO:0007669"/>
    <property type="project" value="UniProtKB-SubCell"/>
</dbReference>
<proteinExistence type="inferred from homology"/>
<dbReference type="GeneID" id="105032643"/>
<dbReference type="Gene3D" id="1.10.132.70">
    <property type="match status" value="1"/>
</dbReference>
<comment type="subcellular location">
    <subcellularLocation>
        <location evidence="13">Nucleus</location>
    </subcellularLocation>
    <subcellularLocation>
        <location evidence="13">Chromosome</location>
        <location evidence="13">Telomere</location>
    </subcellularLocation>
</comment>
<keyword evidence="10 13" id="KW-0695">RNA-directed DNA polymerase</keyword>
<dbReference type="InterPro" id="IPR049139">
    <property type="entry name" value="TERT_C"/>
</dbReference>
<keyword evidence="6 13" id="KW-0548">Nucleotidyltransferase</keyword>
<gene>
    <name evidence="16 17" type="primary">LOC105032643</name>
</gene>
<evidence type="ECO:0000256" key="12">
    <source>
        <dbReference type="ARBA" id="ARBA00048173"/>
    </source>
</evidence>
<feature type="domain" description="Reverse transcriptase" evidence="14">
    <location>
        <begin position="911"/>
        <end position="1339"/>
    </location>
</feature>
<keyword evidence="5 13" id="KW-0808">Transferase</keyword>
<dbReference type="GO" id="GO:0000333">
    <property type="term" value="C:telomerase catalytic core complex"/>
    <property type="evidence" value="ECO:0007669"/>
    <property type="project" value="TreeGrafter"/>
</dbReference>
<dbReference type="PRINTS" id="PR01365">
    <property type="entry name" value="TELOMERASERT"/>
</dbReference>
<dbReference type="Gene3D" id="1.10.357.90">
    <property type="match status" value="1"/>
</dbReference>
<dbReference type="RefSeq" id="XP_010905441.1">
    <property type="nucleotide sequence ID" value="XM_010907139.2"/>
</dbReference>
<dbReference type="EC" id="2.7.7.49" evidence="2 13"/>
<keyword evidence="11 13" id="KW-0539">Nucleus</keyword>
<evidence type="ECO:0000313" key="17">
    <source>
        <dbReference type="RefSeq" id="XP_010905442.1"/>
    </source>
</evidence>
<dbReference type="SMART" id="SM00975">
    <property type="entry name" value="Telomerase_RBD"/>
    <property type="match status" value="1"/>
</dbReference>
<evidence type="ECO:0000256" key="1">
    <source>
        <dbReference type="ARBA" id="ARBA00008001"/>
    </source>
</evidence>
<evidence type="ECO:0000256" key="5">
    <source>
        <dbReference type="ARBA" id="ARBA00022679"/>
    </source>
</evidence>
<evidence type="ECO:0000313" key="15">
    <source>
        <dbReference type="Proteomes" id="UP000504607"/>
    </source>
</evidence>
<comment type="similarity">
    <text evidence="1 13">Belongs to the reverse transcriptase family. Telomerase subfamily.</text>
</comment>
<dbReference type="InterPro" id="IPR021891">
    <property type="entry name" value="Telomerase_RBD"/>
</dbReference>
<organism evidence="17">
    <name type="scientific">Elaeis guineensis var. tenera</name>
    <name type="common">Oil palm</name>
    <dbReference type="NCBI Taxonomy" id="51953"/>
    <lineage>
        <taxon>Eukaryota</taxon>
        <taxon>Viridiplantae</taxon>
        <taxon>Streptophyta</taxon>
        <taxon>Embryophyta</taxon>
        <taxon>Tracheophyta</taxon>
        <taxon>Spermatophyta</taxon>
        <taxon>Magnoliopsida</taxon>
        <taxon>Liliopsida</taxon>
        <taxon>Arecaceae</taxon>
        <taxon>Arecoideae</taxon>
        <taxon>Cocoseae</taxon>
        <taxon>Elaeidinae</taxon>
        <taxon>Elaeis</taxon>
    </lineage>
</organism>
<dbReference type="InterPro" id="IPR000477">
    <property type="entry name" value="RT_dom"/>
</dbReference>
<dbReference type="GO" id="GO:0070034">
    <property type="term" value="F:telomerase RNA binding"/>
    <property type="evidence" value="ECO:0007669"/>
    <property type="project" value="TreeGrafter"/>
</dbReference>
<evidence type="ECO:0000256" key="8">
    <source>
        <dbReference type="ARBA" id="ARBA00022842"/>
    </source>
</evidence>
<evidence type="ECO:0000256" key="13">
    <source>
        <dbReference type="RuleBase" id="RU365061"/>
    </source>
</evidence>
<keyword evidence="15" id="KW-1185">Reference proteome</keyword>
<comment type="catalytic activity">
    <reaction evidence="12 13">
        <text>DNA(n) + a 2'-deoxyribonucleoside 5'-triphosphate = DNA(n+1) + diphosphate</text>
        <dbReference type="Rhea" id="RHEA:22508"/>
        <dbReference type="Rhea" id="RHEA-COMP:17339"/>
        <dbReference type="Rhea" id="RHEA-COMP:17340"/>
        <dbReference type="ChEBI" id="CHEBI:33019"/>
        <dbReference type="ChEBI" id="CHEBI:61560"/>
        <dbReference type="ChEBI" id="CHEBI:173112"/>
        <dbReference type="EC" id="2.7.7.49"/>
    </reaction>
</comment>
<evidence type="ECO:0000256" key="2">
    <source>
        <dbReference type="ARBA" id="ARBA00012493"/>
    </source>
</evidence>
<evidence type="ECO:0000256" key="3">
    <source>
        <dbReference type="ARBA" id="ARBA00016182"/>
    </source>
</evidence>
<evidence type="ECO:0000256" key="11">
    <source>
        <dbReference type="ARBA" id="ARBA00023242"/>
    </source>
</evidence>
<name>A0A6I9Q9H4_ELAGV</name>
<dbReference type="PANTHER" id="PTHR12066:SF0">
    <property type="entry name" value="TELOMERASE REVERSE TRANSCRIPTASE"/>
    <property type="match status" value="1"/>
</dbReference>
<dbReference type="PROSITE" id="PS50878">
    <property type="entry name" value="RT_POL"/>
    <property type="match status" value="1"/>
</dbReference>
<keyword evidence="4 13" id="KW-0158">Chromosome</keyword>